<organism evidence="1 2">
    <name type="scientific">Pseudonocardia abyssalis</name>
    <dbReference type="NCBI Taxonomy" id="2792008"/>
    <lineage>
        <taxon>Bacteria</taxon>
        <taxon>Bacillati</taxon>
        <taxon>Actinomycetota</taxon>
        <taxon>Actinomycetes</taxon>
        <taxon>Pseudonocardiales</taxon>
        <taxon>Pseudonocardiaceae</taxon>
        <taxon>Pseudonocardia</taxon>
    </lineage>
</organism>
<keyword evidence="2" id="KW-1185">Reference proteome</keyword>
<accession>A0ABS6UYB4</accession>
<dbReference type="Proteomes" id="UP000694287">
    <property type="component" value="Unassembled WGS sequence"/>
</dbReference>
<proteinExistence type="predicted"/>
<evidence type="ECO:0000313" key="1">
    <source>
        <dbReference type="EMBL" id="MBW0137245.1"/>
    </source>
</evidence>
<dbReference type="EMBL" id="JADQDK010000001">
    <property type="protein sequence ID" value="MBW0137245.1"/>
    <property type="molecule type" value="Genomic_DNA"/>
</dbReference>
<name>A0ABS6UYB4_9PSEU</name>
<dbReference type="RefSeq" id="WP_218603670.1">
    <property type="nucleotide sequence ID" value="NZ_JADQDJ010000148.1"/>
</dbReference>
<gene>
    <name evidence="1" type="ORF">I4I81_23710</name>
</gene>
<protein>
    <submittedName>
        <fullName evidence="1">Uncharacterized protein</fullName>
    </submittedName>
</protein>
<comment type="caution">
    <text evidence="1">The sequence shown here is derived from an EMBL/GenBank/DDBJ whole genome shotgun (WGS) entry which is preliminary data.</text>
</comment>
<evidence type="ECO:0000313" key="2">
    <source>
        <dbReference type="Proteomes" id="UP000694287"/>
    </source>
</evidence>
<sequence>MGHLADRWTTAAESGCELVVFELGRGLRFELRVAVASPPGVGGDRQPPPMGEGPFHTAALRLGALDGMAPGFWCEVEMEHG</sequence>
<reference evidence="1 2" key="1">
    <citation type="submission" date="2020-11" db="EMBL/GenBank/DDBJ databases">
        <title>Pseudonocardia abyssalis sp. nov. and Pseudonocardia oceani sp. nov., description and phylogenomic analysis of two novel actinomycetes isolated from the deep Southern Ocean.</title>
        <authorList>
            <person name="Parra J."/>
        </authorList>
    </citation>
    <scope>NUCLEOTIDE SEQUENCE [LARGE SCALE GENOMIC DNA]</scope>
    <source>
        <strain evidence="1 2">KRD-168</strain>
    </source>
</reference>